<protein>
    <submittedName>
        <fullName evidence="2">Uncharacterized protein</fullName>
    </submittedName>
</protein>
<dbReference type="PANTHER" id="PTHR37691">
    <property type="entry name" value="BLR3518 PROTEIN"/>
    <property type="match status" value="1"/>
</dbReference>
<dbReference type="KEGG" id="meti:DK427_21190"/>
<dbReference type="EMBL" id="CP029551">
    <property type="protein sequence ID" value="AWN37936.1"/>
    <property type="molecule type" value="Genomic_DNA"/>
</dbReference>
<feature type="signal peptide" evidence="1">
    <location>
        <begin position="1"/>
        <end position="27"/>
    </location>
</feature>
<dbReference type="OrthoDB" id="5794490at2"/>
<evidence type="ECO:0000313" key="3">
    <source>
        <dbReference type="Proteomes" id="UP000246058"/>
    </source>
</evidence>
<dbReference type="AlphaFoldDB" id="A0A2U8VXS6"/>
<dbReference type="PANTHER" id="PTHR37691:SF1">
    <property type="entry name" value="BLR3518 PROTEIN"/>
    <property type="match status" value="1"/>
</dbReference>
<dbReference type="Proteomes" id="UP000246058">
    <property type="component" value="Chromosome"/>
</dbReference>
<proteinExistence type="predicted"/>
<evidence type="ECO:0000256" key="1">
    <source>
        <dbReference type="SAM" id="SignalP"/>
    </source>
</evidence>
<feature type="chain" id="PRO_5015999335" evidence="1">
    <location>
        <begin position="28"/>
        <end position="163"/>
    </location>
</feature>
<name>A0A2U8VXS6_9HYPH</name>
<dbReference type="Gene3D" id="3.40.1260.10">
    <property type="entry name" value="DsrEFH-like"/>
    <property type="match status" value="1"/>
</dbReference>
<evidence type="ECO:0000313" key="2">
    <source>
        <dbReference type="EMBL" id="AWN37936.1"/>
    </source>
</evidence>
<keyword evidence="3" id="KW-1185">Reference proteome</keyword>
<dbReference type="RefSeq" id="WP_109953100.1">
    <property type="nucleotide sequence ID" value="NZ_CP029551.1"/>
</dbReference>
<sequence length="163" mass="17744">MFDRHRWPGGRAILGIMACLSAGMWAAAPTASPTRAAAAPARHHRIVYHVSSNDQPTMQRALGTADNALKHYRSRGETARIEIVANGGGVHMMRSDTTPVGPMLQYMRSTYPDLVLTACGLTRTIMETNEAWTVPLLEGIGVVTVGLVRVVELQEEGYAYVKP</sequence>
<dbReference type="InterPro" id="IPR027396">
    <property type="entry name" value="DsrEFH-like"/>
</dbReference>
<dbReference type="SUPFAM" id="SSF75169">
    <property type="entry name" value="DsrEFH-like"/>
    <property type="match status" value="1"/>
</dbReference>
<reference evidence="2 3" key="1">
    <citation type="submission" date="2018-05" db="EMBL/GenBank/DDBJ databases">
        <title>Complete Genome Sequence of Methylobacterium sp. 17Sr1-43.</title>
        <authorList>
            <person name="Srinivasan S."/>
        </authorList>
    </citation>
    <scope>NUCLEOTIDE SEQUENCE [LARGE SCALE GENOMIC DNA]</scope>
    <source>
        <strain evidence="2 3">17Sr1-43</strain>
    </source>
</reference>
<organism evidence="2 3">
    <name type="scientific">Methylobacterium radiodurans</name>
    <dbReference type="NCBI Taxonomy" id="2202828"/>
    <lineage>
        <taxon>Bacteria</taxon>
        <taxon>Pseudomonadati</taxon>
        <taxon>Pseudomonadota</taxon>
        <taxon>Alphaproteobacteria</taxon>
        <taxon>Hyphomicrobiales</taxon>
        <taxon>Methylobacteriaceae</taxon>
        <taxon>Methylobacterium</taxon>
    </lineage>
</organism>
<accession>A0A2U8VXS6</accession>
<gene>
    <name evidence="2" type="ORF">DK427_21190</name>
</gene>
<keyword evidence="1" id="KW-0732">Signal</keyword>